<evidence type="ECO:0000313" key="3">
    <source>
        <dbReference type="Proteomes" id="UP001605036"/>
    </source>
</evidence>
<comment type="caution">
    <text evidence="2">The sequence shown here is derived from an EMBL/GenBank/DDBJ whole genome shotgun (WGS) entry which is preliminary data.</text>
</comment>
<sequence>METPLLGSTLSYKGWYVSVPSGQTFRHTLYPEYKAHRSPTPDTVYQAVNYTKAALLSMGMQVVEVPGVEADDVIGTLASETVQLGMKIRDIYFSAAWK</sequence>
<dbReference type="InterPro" id="IPR020046">
    <property type="entry name" value="5-3_exonucl_a-hlix_arch_N"/>
</dbReference>
<reference evidence="2 3" key="1">
    <citation type="submission" date="2024-09" db="EMBL/GenBank/DDBJ databases">
        <title>Chromosome-scale assembly of Riccia fluitans.</title>
        <authorList>
            <person name="Paukszto L."/>
            <person name="Sawicki J."/>
            <person name="Karawczyk K."/>
            <person name="Piernik-Szablinska J."/>
            <person name="Szczecinska M."/>
            <person name="Mazdziarz M."/>
        </authorList>
    </citation>
    <scope>NUCLEOTIDE SEQUENCE [LARGE SCALE GENOMIC DNA]</scope>
    <source>
        <strain evidence="2">Rf_01</strain>
        <tissue evidence="2">Aerial parts of the thallus</tissue>
    </source>
</reference>
<dbReference type="InterPro" id="IPR029060">
    <property type="entry name" value="PIN-like_dom_sf"/>
</dbReference>
<evidence type="ECO:0000259" key="1">
    <source>
        <dbReference type="Pfam" id="PF02739"/>
    </source>
</evidence>
<dbReference type="GO" id="GO:0004518">
    <property type="term" value="F:nuclease activity"/>
    <property type="evidence" value="ECO:0007669"/>
    <property type="project" value="UniProtKB-ARBA"/>
</dbReference>
<dbReference type="InterPro" id="IPR038969">
    <property type="entry name" value="FEN"/>
</dbReference>
<dbReference type="EMBL" id="JBHFFA010000006">
    <property type="protein sequence ID" value="KAL2622840.1"/>
    <property type="molecule type" value="Genomic_DNA"/>
</dbReference>
<dbReference type="GO" id="GO:0016788">
    <property type="term" value="F:hydrolase activity, acting on ester bonds"/>
    <property type="evidence" value="ECO:0007669"/>
    <property type="project" value="UniProtKB-ARBA"/>
</dbReference>
<dbReference type="PANTHER" id="PTHR42646:SF2">
    <property type="entry name" value="5'-3' EXONUCLEASE FAMILY PROTEIN"/>
    <property type="match status" value="1"/>
</dbReference>
<name>A0ABD1Y824_9MARC</name>
<keyword evidence="3" id="KW-1185">Reference proteome</keyword>
<dbReference type="CDD" id="cd09859">
    <property type="entry name" value="PIN_53EXO"/>
    <property type="match status" value="1"/>
</dbReference>
<dbReference type="Gene3D" id="3.40.50.1010">
    <property type="entry name" value="5'-nuclease"/>
    <property type="match status" value="1"/>
</dbReference>
<organism evidence="2 3">
    <name type="scientific">Riccia fluitans</name>
    <dbReference type="NCBI Taxonomy" id="41844"/>
    <lineage>
        <taxon>Eukaryota</taxon>
        <taxon>Viridiplantae</taxon>
        <taxon>Streptophyta</taxon>
        <taxon>Embryophyta</taxon>
        <taxon>Marchantiophyta</taxon>
        <taxon>Marchantiopsida</taxon>
        <taxon>Marchantiidae</taxon>
        <taxon>Marchantiales</taxon>
        <taxon>Ricciaceae</taxon>
        <taxon>Riccia</taxon>
    </lineage>
</organism>
<gene>
    <name evidence="2" type="ORF">R1flu_003045</name>
</gene>
<evidence type="ECO:0000313" key="2">
    <source>
        <dbReference type="EMBL" id="KAL2622840.1"/>
    </source>
</evidence>
<dbReference type="AlphaFoldDB" id="A0ABD1Y824"/>
<dbReference type="Pfam" id="PF02739">
    <property type="entry name" value="5_3_exonuc_N"/>
    <property type="match status" value="1"/>
</dbReference>
<dbReference type="SUPFAM" id="SSF88723">
    <property type="entry name" value="PIN domain-like"/>
    <property type="match status" value="1"/>
</dbReference>
<feature type="domain" description="5'-3' exonuclease alpha-helical arch N-terminal" evidence="1">
    <location>
        <begin position="22"/>
        <end position="86"/>
    </location>
</feature>
<accession>A0ABD1Y824</accession>
<dbReference type="Proteomes" id="UP001605036">
    <property type="component" value="Unassembled WGS sequence"/>
</dbReference>
<protein>
    <recommendedName>
        <fullName evidence="1">5'-3' exonuclease alpha-helical arch N-terminal domain-containing protein</fullName>
    </recommendedName>
</protein>
<dbReference type="PANTHER" id="PTHR42646">
    <property type="entry name" value="FLAP ENDONUCLEASE XNI"/>
    <property type="match status" value="1"/>
</dbReference>
<proteinExistence type="predicted"/>